<comment type="subcellular location">
    <subcellularLocation>
        <location evidence="1">Cell membrane</location>
        <topology evidence="1">Multi-pass membrane protein</topology>
    </subcellularLocation>
</comment>
<evidence type="ECO:0000256" key="5">
    <source>
        <dbReference type="ARBA" id="ARBA00022989"/>
    </source>
</evidence>
<accession>A0ABV7KE47</accession>
<evidence type="ECO:0000256" key="2">
    <source>
        <dbReference type="ARBA" id="ARBA00006228"/>
    </source>
</evidence>
<dbReference type="PANTHER" id="PTHR34584:SF1">
    <property type="entry name" value="NA(+)_H(+) ANTIPORTER SUBUNIT E1"/>
    <property type="match status" value="1"/>
</dbReference>
<keyword evidence="8" id="KW-1185">Reference proteome</keyword>
<evidence type="ECO:0000256" key="6">
    <source>
        <dbReference type="ARBA" id="ARBA00023136"/>
    </source>
</evidence>
<evidence type="ECO:0000313" key="8">
    <source>
        <dbReference type="Proteomes" id="UP001595583"/>
    </source>
</evidence>
<evidence type="ECO:0000313" key="7">
    <source>
        <dbReference type="EMBL" id="MFC3206753.1"/>
    </source>
</evidence>
<evidence type="ECO:0000256" key="3">
    <source>
        <dbReference type="ARBA" id="ARBA00022475"/>
    </source>
</evidence>
<dbReference type="Pfam" id="PF01899">
    <property type="entry name" value="MNHE"/>
    <property type="match status" value="1"/>
</dbReference>
<comment type="caution">
    <text evidence="7">The sequence shown here is derived from an EMBL/GenBank/DDBJ whole genome shotgun (WGS) entry which is preliminary data.</text>
</comment>
<keyword evidence="6" id="KW-0472">Membrane</keyword>
<keyword evidence="3" id="KW-1003">Cell membrane</keyword>
<dbReference type="EMBL" id="JBHRTK010000012">
    <property type="protein sequence ID" value="MFC3206753.1"/>
    <property type="molecule type" value="Genomic_DNA"/>
</dbReference>
<gene>
    <name evidence="7" type="ORF">ACFOHJ_11065</name>
</gene>
<name>A0ABV7KE47_9HYPH</name>
<keyword evidence="4" id="KW-0812">Transmembrane</keyword>
<comment type="similarity">
    <text evidence="2">Belongs to the CPA3 antiporters (TC 2.A.63) subunit E family.</text>
</comment>
<dbReference type="Proteomes" id="UP001595583">
    <property type="component" value="Unassembled WGS sequence"/>
</dbReference>
<reference evidence="8" key="1">
    <citation type="journal article" date="2019" name="Int. J. Syst. Evol. Microbiol.">
        <title>The Global Catalogue of Microorganisms (GCM) 10K type strain sequencing project: providing services to taxonomists for standard genome sequencing and annotation.</title>
        <authorList>
            <consortium name="The Broad Institute Genomics Platform"/>
            <consortium name="The Broad Institute Genome Sequencing Center for Infectious Disease"/>
            <person name="Wu L."/>
            <person name="Ma J."/>
        </authorList>
    </citation>
    <scope>NUCLEOTIDE SEQUENCE [LARGE SCALE GENOMIC DNA]</scope>
    <source>
        <strain evidence="8">KCTC 52165</strain>
    </source>
</reference>
<proteinExistence type="inferred from homology"/>
<sequence length="161" mass="17662">MRRILPYPLLSAALLAMWLLLNGLSPGHVILGAVIALAAAKAMTALEPAKPRIGRWSSIPALAADVLVDILRSNIAVAGIVLRGRRGLRDSGFLVIPLDLRDKTGLAILACIITSTPGTAWVDYHSGRNELVIHVLDLRDPEGLTREIKQRYERRLMEIFQ</sequence>
<dbReference type="NCBIfam" id="NF006520">
    <property type="entry name" value="PRK08965.1-4"/>
    <property type="match status" value="1"/>
</dbReference>
<dbReference type="RefSeq" id="WP_378220563.1">
    <property type="nucleotide sequence ID" value="NZ_JBHRTK010000012.1"/>
</dbReference>
<evidence type="ECO:0000256" key="1">
    <source>
        <dbReference type="ARBA" id="ARBA00004651"/>
    </source>
</evidence>
<organism evidence="7 8">
    <name type="scientific">Aquamicrobium soli</name>
    <dbReference type="NCBI Taxonomy" id="1811518"/>
    <lineage>
        <taxon>Bacteria</taxon>
        <taxon>Pseudomonadati</taxon>
        <taxon>Pseudomonadota</taxon>
        <taxon>Alphaproteobacteria</taxon>
        <taxon>Hyphomicrobiales</taxon>
        <taxon>Phyllobacteriaceae</taxon>
        <taxon>Aquamicrobium</taxon>
    </lineage>
</organism>
<dbReference type="InterPro" id="IPR002758">
    <property type="entry name" value="Cation_antiport_E"/>
</dbReference>
<dbReference type="PANTHER" id="PTHR34584">
    <property type="entry name" value="NA(+)/H(+) ANTIPORTER SUBUNIT E1"/>
    <property type="match status" value="1"/>
</dbReference>
<evidence type="ECO:0000256" key="4">
    <source>
        <dbReference type="ARBA" id="ARBA00022692"/>
    </source>
</evidence>
<protein>
    <submittedName>
        <fullName evidence="7">Na+/H+ antiporter subunit E</fullName>
    </submittedName>
</protein>
<dbReference type="PIRSF" id="PIRSF019239">
    <property type="entry name" value="MrpE"/>
    <property type="match status" value="1"/>
</dbReference>
<keyword evidence="5" id="KW-1133">Transmembrane helix</keyword>